<accession>A0ACD5ZT51</accession>
<evidence type="ECO:0000313" key="2">
    <source>
        <dbReference type="Proteomes" id="UP001732700"/>
    </source>
</evidence>
<reference evidence="1" key="1">
    <citation type="submission" date="2021-05" db="EMBL/GenBank/DDBJ databases">
        <authorList>
            <person name="Scholz U."/>
            <person name="Mascher M."/>
            <person name="Fiebig A."/>
        </authorList>
    </citation>
    <scope>NUCLEOTIDE SEQUENCE [LARGE SCALE GENOMIC DNA]</scope>
</reference>
<protein>
    <submittedName>
        <fullName evidence="1">Uncharacterized protein</fullName>
    </submittedName>
</protein>
<dbReference type="EnsemblPlants" id="AVESA.00010b.r2.7AG1221000.1">
    <property type="protein sequence ID" value="AVESA.00010b.r2.7AG1221000.1.CDS.1"/>
    <property type="gene ID" value="AVESA.00010b.r2.7AG1221000"/>
</dbReference>
<name>A0ACD5ZT51_AVESA</name>
<sequence length="941" mass="107211">MDDFAEIFGRDDGKGVVLKLLLDQKDQRTVQVLPIFGMGGLGKTTLAKMVYNDRRVQQHFHFKMWHCVSENFEAVTIVKSIIELATKGRCDLPDTIELLRGRLQEVIGQRGYLLVLDDVWNEEQRKWADDLKPLLCSVGGPGSVIVVTCRSRQVASIMATLGPYELTCLCEYDSWELFSKRAFSRGPDEQAELLTIGRRIVKKCRGLPLALKTMGGLMSSKKQVDEWEAIAQSNIGDNVGGKYEILPILKLSYSHLSAEMKQCFAFCAVFQKDYEMEKDILIQLWMANGFIQQERTMDLAQKGEFIFYDLVWRSFLQDVKVNVCCYTSTSYEWIGCKMHDLMHDLAKAVTHECASMEELVQQEALMQDVRHIWIAPQYELKQNTGVFKGMTSLRTLLTPSKSHKDLMEIKQMPLRAMHCYDPSVIHRQVINAKHLRYLDISWSDIFTLPDSVCSLYNLQTLRLDCCSKLQCLPEGMSAMKNLIHLHLFGCDSLERMPRNISLLKNLHTLTTFVVDTEVGRGIEELNDLRHLGNRLELYSLRKITSWKNADKATLQHKQNLSELLLCWGRKKSYEPGDEAWNEEVLESLTPHSRLKILEVCGYGGLEISQWMGDPQMFRFLRKFYISNCARCQTLPMIWLSDTLAYLSIENMRNLTTLCKKSFNMEAEGHNTLMQLSPKLKEIVLDELPNLERWGKNCDGEPGLLAFPLLEHLTIIKCPKLASVPWSPVLKDLLMKKSCSLPMSSLAHLTTLNYLAYDGTGLVSTTIPFGSWPFLVSLRVWSMASMTVMPVDDQRNQCQRPLETLRSLSLNGPNCFTTSRLSQPNPVLWDCFAFVEELKIVGCDELVRWPVGELRSLVRLRYLGISLCDNLDGKGSSLEETLPLPQLKRLHIEGCVNLLEIPKLLASLEQLQIACCTNLEAWGFSQAKGAHSVFLQWPETAA</sequence>
<organism evidence="1 2">
    <name type="scientific">Avena sativa</name>
    <name type="common">Oat</name>
    <dbReference type="NCBI Taxonomy" id="4498"/>
    <lineage>
        <taxon>Eukaryota</taxon>
        <taxon>Viridiplantae</taxon>
        <taxon>Streptophyta</taxon>
        <taxon>Embryophyta</taxon>
        <taxon>Tracheophyta</taxon>
        <taxon>Spermatophyta</taxon>
        <taxon>Magnoliopsida</taxon>
        <taxon>Liliopsida</taxon>
        <taxon>Poales</taxon>
        <taxon>Poaceae</taxon>
        <taxon>BOP clade</taxon>
        <taxon>Pooideae</taxon>
        <taxon>Poodae</taxon>
        <taxon>Poeae</taxon>
        <taxon>Poeae Chloroplast Group 1 (Aveneae type)</taxon>
        <taxon>Aveninae</taxon>
        <taxon>Avena</taxon>
    </lineage>
</organism>
<proteinExistence type="predicted"/>
<reference evidence="1" key="2">
    <citation type="submission" date="2025-09" db="UniProtKB">
        <authorList>
            <consortium name="EnsemblPlants"/>
        </authorList>
    </citation>
    <scope>IDENTIFICATION</scope>
</reference>
<keyword evidence="2" id="KW-1185">Reference proteome</keyword>
<evidence type="ECO:0000313" key="1">
    <source>
        <dbReference type="EnsemblPlants" id="AVESA.00010b.r2.7AG1221000.1.CDS.1"/>
    </source>
</evidence>
<dbReference type="Proteomes" id="UP001732700">
    <property type="component" value="Chromosome 7A"/>
</dbReference>